<reference evidence="3" key="1">
    <citation type="submission" date="2017-02" db="UniProtKB">
        <authorList>
            <consortium name="WormBaseParasite"/>
        </authorList>
    </citation>
    <scope>IDENTIFICATION</scope>
</reference>
<organism evidence="3">
    <name type="scientific">Brugia pahangi</name>
    <name type="common">Filarial nematode worm</name>
    <dbReference type="NCBI Taxonomy" id="6280"/>
    <lineage>
        <taxon>Eukaryota</taxon>
        <taxon>Metazoa</taxon>
        <taxon>Ecdysozoa</taxon>
        <taxon>Nematoda</taxon>
        <taxon>Chromadorea</taxon>
        <taxon>Rhabditida</taxon>
        <taxon>Spirurina</taxon>
        <taxon>Spiruromorpha</taxon>
        <taxon>Filarioidea</taxon>
        <taxon>Onchocercidae</taxon>
        <taxon>Brugia</taxon>
    </lineage>
</organism>
<keyword evidence="2" id="KW-1185">Reference proteome</keyword>
<dbReference type="WBParaSite" id="BPAG_0000168101-mRNA-1">
    <property type="protein sequence ID" value="BPAG_0000168101-mRNA-1"/>
    <property type="gene ID" value="BPAG_0000168101"/>
</dbReference>
<gene>
    <name evidence="1" type="ORF">BPAG_LOCUS1662</name>
</gene>
<dbReference type="EMBL" id="UZAD01000149">
    <property type="protein sequence ID" value="VDN82848.1"/>
    <property type="molecule type" value="Genomic_DNA"/>
</dbReference>
<dbReference type="Proteomes" id="UP000278627">
    <property type="component" value="Unassembled WGS sequence"/>
</dbReference>
<evidence type="ECO:0000313" key="3">
    <source>
        <dbReference type="WBParaSite" id="BPAG_0000168101-mRNA-1"/>
    </source>
</evidence>
<name>A0A0N4T0M8_BRUPA</name>
<proteinExistence type="predicted"/>
<reference evidence="1 2" key="2">
    <citation type="submission" date="2018-11" db="EMBL/GenBank/DDBJ databases">
        <authorList>
            <consortium name="Pathogen Informatics"/>
        </authorList>
    </citation>
    <scope>NUCLEOTIDE SEQUENCE [LARGE SCALE GENOMIC DNA]</scope>
</reference>
<protein>
    <submittedName>
        <fullName evidence="3">Ig-like domain-containing protein</fullName>
    </submittedName>
</protein>
<accession>A0A0N4T0M8</accession>
<evidence type="ECO:0000313" key="1">
    <source>
        <dbReference type="EMBL" id="VDN82848.1"/>
    </source>
</evidence>
<sequence>MYLKFSEILSKLEFGVCDRFLGFHFTEEPTNTVAKAGRIELNCRYAISMRNTSSRTEWRKDGAELASLRPTGKM</sequence>
<evidence type="ECO:0000313" key="2">
    <source>
        <dbReference type="Proteomes" id="UP000278627"/>
    </source>
</evidence>
<dbReference type="AlphaFoldDB" id="A0A0N4T0M8"/>